<dbReference type="Proteomes" id="UP001154322">
    <property type="component" value="Unassembled WGS sequence"/>
</dbReference>
<reference evidence="2" key="1">
    <citation type="submission" date="2022-06" db="EMBL/GenBank/DDBJ databases">
        <authorList>
            <person name="Dietemann V."/>
            <person name="Ory F."/>
            <person name="Dainat B."/>
            <person name="Oberhansli S."/>
        </authorList>
    </citation>
    <scope>NUCLEOTIDE SEQUENCE</scope>
    <source>
        <strain evidence="2">Ena-SAMPLE-TAB-26-04-2022-14:26:32:270-5432</strain>
    </source>
</reference>
<comment type="caution">
    <text evidence="2">The sequence shown here is derived from an EMBL/GenBank/DDBJ whole genome shotgun (WGS) entry which is preliminary data.</text>
</comment>
<dbReference type="SUPFAM" id="SSF57997">
    <property type="entry name" value="Tropomyosin"/>
    <property type="match status" value="1"/>
</dbReference>
<feature type="coiled-coil region" evidence="1">
    <location>
        <begin position="67"/>
        <end position="101"/>
    </location>
</feature>
<evidence type="ECO:0008006" key="4">
    <source>
        <dbReference type="Google" id="ProtNLM"/>
    </source>
</evidence>
<protein>
    <recommendedName>
        <fullName evidence="4">Phage-related protein</fullName>
    </recommendedName>
</protein>
<sequence>MSDEVGKVSLGLELDEKPIGKQISNIAGSFASTMRASIGSVFKGLKSAGAGAIAAPKVDTGAVKAKIADLSSVLDNVNAKIEVQQRKLAELNEAYENAFSDKRKNKLAEKIINTEGTLLRLTQTSDKTAQKIWELEDKLKDAGKAADQAEKPVEKLGSKLIQANKPLKPMRSNLDKAAKAAAGAGGAFGAAGTRAGKMGNQFTAAFSRVLKQVFVFAALYKAVRSFTEYLGSSLKTNAQYVASLNAIKTNLRVAFQPIYDAILPAINALMSWLAKATAYIAAFISALFGKTYQQSYQAAKGIETAKKNLTGYGKAAKKAGKDAKGALASFDELNTLDLSKADTGVEDAGGGGGGGPGDFEMAVPDMDITGIQSQMDALAASIKSSFGGAWDYIKSGWMSLVNIFGPSFRNAWGEISPVLEQWKMQFAKVYRDIMTLGEPLKNWIQTGLIPNWQRGIELAGHIIAGLGDSAQKVFASLWDNAFPNIEKFVTRGLPMLSEFVAGVQDIFRSLFDLAKQIFDDIWRDAVDPAMELISKIIGDVLDIIFDWWDEWGKKIVDNVKESINKLKELWDNLWDNFLGPSTKKALKFLTDLWEDHLKGLVKEVMNFVGKLITAAQEIFNEFIMPIVNWLVKKLGPIFTEIFDGVLRVIKSALGGIIDAAKGIIKALGGIVDFIAGVFTGNWKKAWEGIKTFMSGIGDAIVGIFKGAVNMIIEALNWMIRQVNKISIDIPEWVPGIGGKSLGFTVPEIPKLAKGGLAYGPTLAMVGDNKGAAADPEVISPLSKLQEMIGANNQPVIEVLYLILEALRSSGEKETVLKIGETEFGRIAARAIESAERQAGRALFAR</sequence>
<proteinExistence type="predicted"/>
<evidence type="ECO:0000256" key="1">
    <source>
        <dbReference type="SAM" id="Coils"/>
    </source>
</evidence>
<gene>
    <name evidence="2" type="ORF">WJ0W_006215</name>
</gene>
<dbReference type="RefSeq" id="WP_261948867.1">
    <property type="nucleotide sequence ID" value="NZ_CALYLO010000014.1"/>
</dbReference>
<organism evidence="2 3">
    <name type="scientific">Paenibacillus melissococcoides</name>
    <dbReference type="NCBI Taxonomy" id="2912268"/>
    <lineage>
        <taxon>Bacteria</taxon>
        <taxon>Bacillati</taxon>
        <taxon>Bacillota</taxon>
        <taxon>Bacilli</taxon>
        <taxon>Bacillales</taxon>
        <taxon>Paenibacillaceae</taxon>
        <taxon>Paenibacillus</taxon>
    </lineage>
</organism>
<name>A0ABM9GC78_9BACL</name>
<evidence type="ECO:0000313" key="2">
    <source>
        <dbReference type="EMBL" id="CAH8249028.1"/>
    </source>
</evidence>
<evidence type="ECO:0000313" key="3">
    <source>
        <dbReference type="Proteomes" id="UP001154322"/>
    </source>
</evidence>
<accession>A0ABM9GC78</accession>
<dbReference type="SUPFAM" id="SSF48371">
    <property type="entry name" value="ARM repeat"/>
    <property type="match status" value="1"/>
</dbReference>
<dbReference type="InterPro" id="IPR016024">
    <property type="entry name" value="ARM-type_fold"/>
</dbReference>
<dbReference type="Gene3D" id="1.20.5.340">
    <property type="match status" value="1"/>
</dbReference>
<keyword evidence="3" id="KW-1185">Reference proteome</keyword>
<keyword evidence="1" id="KW-0175">Coiled coil</keyword>
<dbReference type="EMBL" id="CALYLO010000014">
    <property type="protein sequence ID" value="CAH8249028.1"/>
    <property type="molecule type" value="Genomic_DNA"/>
</dbReference>